<evidence type="ECO:0000313" key="2">
    <source>
        <dbReference type="EMBL" id="RVT83863.1"/>
    </source>
</evidence>
<dbReference type="RefSeq" id="WP_164846095.1">
    <property type="nucleotide sequence ID" value="NZ_SACM01000004.1"/>
</dbReference>
<comment type="caution">
    <text evidence="2">The sequence shown here is derived from an EMBL/GenBank/DDBJ whole genome shotgun (WGS) entry which is preliminary data.</text>
</comment>
<gene>
    <name evidence="2" type="ORF">EOD73_14980</name>
</gene>
<name>A0A437LEP9_9BURK</name>
<evidence type="ECO:0000313" key="3">
    <source>
        <dbReference type="Proteomes" id="UP000288587"/>
    </source>
</evidence>
<dbReference type="AlphaFoldDB" id="A0A437LEP9"/>
<sequence length="178" mass="19297">MMSWTFRSSALAFIASLLLAPLPAHSIDYADGAKVIAGVCPALVKRDLPNATPQDSEAICGCMREKLAASAKDYPTALPTQQQWADLGIRAATQCMAPHIGQIAAQQCIANATWRQQLTSSARINDAQFDRYCHCHAKLAADETAKGTNLSDPEVRRVLKDKSYTQCLAPLRAEKPAK</sequence>
<evidence type="ECO:0000256" key="1">
    <source>
        <dbReference type="SAM" id="SignalP"/>
    </source>
</evidence>
<feature type="chain" id="PRO_5019114878" evidence="1">
    <location>
        <begin position="27"/>
        <end position="178"/>
    </location>
</feature>
<keyword evidence="3" id="KW-1185">Reference proteome</keyword>
<proteinExistence type="predicted"/>
<feature type="signal peptide" evidence="1">
    <location>
        <begin position="1"/>
        <end position="26"/>
    </location>
</feature>
<organism evidence="2 3">
    <name type="scientific">Inhella crocodyli</name>
    <dbReference type="NCBI Taxonomy" id="2499851"/>
    <lineage>
        <taxon>Bacteria</taxon>
        <taxon>Pseudomonadati</taxon>
        <taxon>Pseudomonadota</taxon>
        <taxon>Betaproteobacteria</taxon>
        <taxon>Burkholderiales</taxon>
        <taxon>Sphaerotilaceae</taxon>
        <taxon>Inhella</taxon>
    </lineage>
</organism>
<protein>
    <submittedName>
        <fullName evidence="2">Uncharacterized protein</fullName>
    </submittedName>
</protein>
<dbReference type="Proteomes" id="UP000288587">
    <property type="component" value="Unassembled WGS sequence"/>
</dbReference>
<accession>A0A437LEP9</accession>
<reference evidence="2 3" key="1">
    <citation type="submission" date="2019-01" db="EMBL/GenBank/DDBJ databases">
        <authorList>
            <person name="Chen W.-M."/>
        </authorList>
    </citation>
    <scope>NUCLEOTIDE SEQUENCE [LARGE SCALE GENOMIC DNA]</scope>
    <source>
        <strain evidence="2 3">CCP-18</strain>
    </source>
</reference>
<dbReference type="EMBL" id="SACM01000004">
    <property type="protein sequence ID" value="RVT83863.1"/>
    <property type="molecule type" value="Genomic_DNA"/>
</dbReference>
<keyword evidence="1" id="KW-0732">Signal</keyword>